<dbReference type="OrthoDB" id="206088at2759"/>
<feature type="region of interest" description="Disordered" evidence="11">
    <location>
        <begin position="13"/>
        <end position="95"/>
    </location>
</feature>
<keyword evidence="9" id="KW-0234">DNA repair</keyword>
<evidence type="ECO:0000256" key="11">
    <source>
        <dbReference type="SAM" id="MobiDB-lite"/>
    </source>
</evidence>
<keyword evidence="14" id="KW-1185">Reference proteome</keyword>
<dbReference type="EMBL" id="KV429048">
    <property type="protein sequence ID" value="KZT70977.1"/>
    <property type="molecule type" value="Genomic_DNA"/>
</dbReference>
<feature type="region of interest" description="Disordered" evidence="11">
    <location>
        <begin position="894"/>
        <end position="934"/>
    </location>
</feature>
<dbReference type="InterPro" id="IPR012309">
    <property type="entry name" value="DNA_ligase_ATP-dep_C"/>
</dbReference>
<gene>
    <name evidence="13" type="ORF">DAEQUDRAFT_756043</name>
</gene>
<dbReference type="PANTHER" id="PTHR45674">
    <property type="entry name" value="DNA LIGASE 1/3 FAMILY MEMBER"/>
    <property type="match status" value="1"/>
</dbReference>
<dbReference type="CDD" id="cd07969">
    <property type="entry name" value="OBF_DNA_ligase_I"/>
    <property type="match status" value="1"/>
</dbReference>
<dbReference type="SUPFAM" id="SSF56091">
    <property type="entry name" value="DNA ligase/mRNA capping enzyme, catalytic domain"/>
    <property type="match status" value="1"/>
</dbReference>
<evidence type="ECO:0000256" key="7">
    <source>
        <dbReference type="ARBA" id="ARBA00023242"/>
    </source>
</evidence>
<organism evidence="13 14">
    <name type="scientific">Daedalea quercina L-15889</name>
    <dbReference type="NCBI Taxonomy" id="1314783"/>
    <lineage>
        <taxon>Eukaryota</taxon>
        <taxon>Fungi</taxon>
        <taxon>Dikarya</taxon>
        <taxon>Basidiomycota</taxon>
        <taxon>Agaricomycotina</taxon>
        <taxon>Agaricomycetes</taxon>
        <taxon>Polyporales</taxon>
        <taxon>Fomitopsis</taxon>
    </lineage>
</organism>
<dbReference type="NCBIfam" id="TIGR00574">
    <property type="entry name" value="dnl1"/>
    <property type="match status" value="1"/>
</dbReference>
<name>A0A165RNL1_9APHY</name>
<evidence type="ECO:0000256" key="8">
    <source>
        <dbReference type="ARBA" id="ARBA00034003"/>
    </source>
</evidence>
<evidence type="ECO:0000256" key="6">
    <source>
        <dbReference type="ARBA" id="ARBA00022840"/>
    </source>
</evidence>
<dbReference type="InterPro" id="IPR016059">
    <property type="entry name" value="DNA_ligase_ATP-dep_CS"/>
</dbReference>
<feature type="compositionally biased region" description="Basic and acidic residues" evidence="11">
    <location>
        <begin position="895"/>
        <end position="905"/>
    </location>
</feature>
<evidence type="ECO:0000256" key="5">
    <source>
        <dbReference type="ARBA" id="ARBA00022741"/>
    </source>
</evidence>
<dbReference type="Gene3D" id="3.30.470.30">
    <property type="entry name" value="DNA ligase/mRNA capping enzyme"/>
    <property type="match status" value="1"/>
</dbReference>
<evidence type="ECO:0000256" key="4">
    <source>
        <dbReference type="ARBA" id="ARBA00022705"/>
    </source>
</evidence>
<feature type="region of interest" description="Disordered" evidence="11">
    <location>
        <begin position="172"/>
        <end position="202"/>
    </location>
</feature>
<dbReference type="GO" id="GO:0005524">
    <property type="term" value="F:ATP binding"/>
    <property type="evidence" value="ECO:0007669"/>
    <property type="project" value="UniProtKB-KW"/>
</dbReference>
<feature type="domain" description="ATP-dependent DNA ligase family profile" evidence="12">
    <location>
        <begin position="616"/>
        <end position="777"/>
    </location>
</feature>
<dbReference type="Pfam" id="PF01068">
    <property type="entry name" value="DNA_ligase_A_M"/>
    <property type="match status" value="1"/>
</dbReference>
<dbReference type="AlphaFoldDB" id="A0A165RNL1"/>
<dbReference type="InterPro" id="IPR012310">
    <property type="entry name" value="DNA_ligase_ATP-dep_cent"/>
</dbReference>
<dbReference type="Pfam" id="PF04679">
    <property type="entry name" value="DNA_ligase_A_C"/>
    <property type="match status" value="1"/>
</dbReference>
<comment type="catalytic activity">
    <reaction evidence="8 9">
        <text>ATP + (deoxyribonucleotide)n-3'-hydroxyl + 5'-phospho-(deoxyribonucleotide)m = (deoxyribonucleotide)n+m + AMP + diphosphate.</text>
        <dbReference type="EC" id="6.5.1.1"/>
    </reaction>
</comment>
<keyword evidence="7" id="KW-0539">Nucleus</keyword>
<evidence type="ECO:0000256" key="9">
    <source>
        <dbReference type="RuleBase" id="RU000617"/>
    </source>
</evidence>
<dbReference type="FunFam" id="2.40.50.140:FF:000062">
    <property type="entry name" value="DNA ligase"/>
    <property type="match status" value="1"/>
</dbReference>
<keyword evidence="9" id="KW-0233">DNA recombination</keyword>
<keyword evidence="4" id="KW-0235">DNA replication</keyword>
<protein>
    <recommendedName>
        <fullName evidence="9">DNA ligase</fullName>
        <ecNumber evidence="9">6.5.1.1</ecNumber>
    </recommendedName>
</protein>
<dbReference type="GO" id="GO:0006310">
    <property type="term" value="P:DNA recombination"/>
    <property type="evidence" value="ECO:0007669"/>
    <property type="project" value="UniProtKB-KW"/>
</dbReference>
<dbReference type="PROSITE" id="PS00697">
    <property type="entry name" value="DNA_LIGASE_A1"/>
    <property type="match status" value="1"/>
</dbReference>
<dbReference type="InterPro" id="IPR036599">
    <property type="entry name" value="DNA_ligase_N_sf"/>
</dbReference>
<dbReference type="Gene3D" id="2.40.50.140">
    <property type="entry name" value="Nucleic acid-binding proteins"/>
    <property type="match status" value="1"/>
</dbReference>
<evidence type="ECO:0000313" key="13">
    <source>
        <dbReference type="EMBL" id="KZT70977.1"/>
    </source>
</evidence>
<dbReference type="FunFam" id="3.30.470.30:FF:000002">
    <property type="entry name" value="DNA ligase"/>
    <property type="match status" value="1"/>
</dbReference>
<keyword evidence="6 9" id="KW-0067">ATP-binding</keyword>
<feature type="compositionally biased region" description="Acidic residues" evidence="11">
    <location>
        <begin position="924"/>
        <end position="934"/>
    </location>
</feature>
<dbReference type="Proteomes" id="UP000076727">
    <property type="component" value="Unassembled WGS sequence"/>
</dbReference>
<evidence type="ECO:0000256" key="10">
    <source>
        <dbReference type="RuleBase" id="RU004196"/>
    </source>
</evidence>
<dbReference type="GO" id="GO:0071897">
    <property type="term" value="P:DNA biosynthetic process"/>
    <property type="evidence" value="ECO:0007669"/>
    <property type="project" value="InterPro"/>
</dbReference>
<keyword evidence="3 9" id="KW-0436">Ligase</keyword>
<dbReference type="InterPro" id="IPR012340">
    <property type="entry name" value="NA-bd_OB-fold"/>
</dbReference>
<dbReference type="SUPFAM" id="SSF117018">
    <property type="entry name" value="ATP-dependent DNA ligase DNA-binding domain"/>
    <property type="match status" value="1"/>
</dbReference>
<dbReference type="STRING" id="1314783.A0A165RNL1"/>
<evidence type="ECO:0000256" key="2">
    <source>
        <dbReference type="ARBA" id="ARBA00007572"/>
    </source>
</evidence>
<sequence length="934" mass="102173">MILRAVKYCRSTMPKRALASPTASPAKKKGKVTGHQYSLDRFFGGSSSSPGPTPTPPNRPTKGKAKPTSETSQQSNADEKRHHSSGARGVSSLGHDSDATLAWSLAEEEGLDLDKLKELEESARRNLTRRYPAAPVEIIDVDSLSDQGTPAAPGPSIAGPSRIRVDVSLASPKDPGHQAVGEPGAVASPTPVLGGSHQDSSADPVYERLDVDPVLYVVLDKIWRPGRPAPYSFLAYTLATLSGTRSRIAILNTLTNCLRTITRHHPSSLLPALYLLSNSLSPPYSPLELGLGGSTISKAIQHVSGLSASALKRLYNTTGDPGDVAFEAKSNVRTLIPHPPLLVTGVYESLLKIARAKGQGAAKQKQSLVEKLLVAAKGEETRYLVRTLCQNLRVGAVRTSLLTALARAMVLTPPPGVISAESTFTYYVTSEQLAQVDTSVGNAKKKVADPARDGINAVLTKAEGLLKRVYVQHPNYDDIVKALLEVGLDGLASHVPLSVGIPLLPTLGSPTRSLDEIYDRLSFLPFTAEFKYDGQRAQMHVWRESGRISVKIFSRHLEDMTDKYPDIVSLAEHMFEASAGTDSFILDSEIVAIDPTDGRLKSFQELSNRARKDVRIEDVKVAVCVYAFDIMYLDGEILLQKPFRERRALLRTRFPPYIPERRDAARFSHVQSCESEDGRDIVEEFWQAAVASSCEGLMIKLLDSGEVLEEVNQKERPRRKPLPATYEPDKRTSAWLKLKKDYVTGLGDSLDLVPIGAWHGNGRKAQWWSPILLAVWDASAGKLVAVCKCMSGFTDVFYKSLKERYPEQSETCSPQPLWEPACETGGLKPEVYFKPQEVWEIRGADITMSPVSVAALGLVNLNRGLSLRFPRFIRVREDKMVENASTPEFLAQMYRDQDSRGKDSAGADDGDLIDVYQGSSGGEDQSEDSDEGVS</sequence>
<dbReference type="InterPro" id="IPR050191">
    <property type="entry name" value="ATP-dep_DNA_ligase"/>
</dbReference>
<proteinExistence type="inferred from homology"/>
<dbReference type="Gene3D" id="1.10.3260.10">
    <property type="entry name" value="DNA ligase, ATP-dependent, N-terminal domain"/>
    <property type="match status" value="1"/>
</dbReference>
<dbReference type="PANTHER" id="PTHR45674:SF9">
    <property type="entry name" value="DNA LIGASE 3"/>
    <property type="match status" value="1"/>
</dbReference>
<dbReference type="Gene3D" id="3.30.1490.70">
    <property type="match status" value="1"/>
</dbReference>
<dbReference type="PROSITE" id="PS50160">
    <property type="entry name" value="DNA_LIGASE_A3"/>
    <property type="match status" value="1"/>
</dbReference>
<comment type="subcellular location">
    <subcellularLocation>
        <location evidence="1">Nucleus</location>
    </subcellularLocation>
</comment>
<evidence type="ECO:0000259" key="12">
    <source>
        <dbReference type="PROSITE" id="PS50160"/>
    </source>
</evidence>
<dbReference type="GO" id="GO:0003677">
    <property type="term" value="F:DNA binding"/>
    <property type="evidence" value="ECO:0007669"/>
    <property type="project" value="InterPro"/>
</dbReference>
<dbReference type="GO" id="GO:0006273">
    <property type="term" value="P:lagging strand elongation"/>
    <property type="evidence" value="ECO:0007669"/>
    <property type="project" value="TreeGrafter"/>
</dbReference>
<reference evidence="13 14" key="1">
    <citation type="journal article" date="2016" name="Mol. Biol. Evol.">
        <title>Comparative Genomics of Early-Diverging Mushroom-Forming Fungi Provides Insights into the Origins of Lignocellulose Decay Capabilities.</title>
        <authorList>
            <person name="Nagy L.G."/>
            <person name="Riley R."/>
            <person name="Tritt A."/>
            <person name="Adam C."/>
            <person name="Daum C."/>
            <person name="Floudas D."/>
            <person name="Sun H."/>
            <person name="Yadav J.S."/>
            <person name="Pangilinan J."/>
            <person name="Larsson K.H."/>
            <person name="Matsuura K."/>
            <person name="Barry K."/>
            <person name="Labutti K."/>
            <person name="Kuo R."/>
            <person name="Ohm R.A."/>
            <person name="Bhattacharya S.S."/>
            <person name="Shirouzu T."/>
            <person name="Yoshinaga Y."/>
            <person name="Martin F.M."/>
            <person name="Grigoriev I.V."/>
            <person name="Hibbett D.S."/>
        </authorList>
    </citation>
    <scope>NUCLEOTIDE SEQUENCE [LARGE SCALE GENOMIC DNA]</scope>
    <source>
        <strain evidence="13 14">L-15889</strain>
    </source>
</reference>
<dbReference type="EC" id="6.5.1.1" evidence="9"/>
<dbReference type="SUPFAM" id="SSF50249">
    <property type="entry name" value="Nucleic acid-binding proteins"/>
    <property type="match status" value="1"/>
</dbReference>
<keyword evidence="9" id="KW-0227">DNA damage</keyword>
<evidence type="ECO:0000256" key="1">
    <source>
        <dbReference type="ARBA" id="ARBA00004123"/>
    </source>
</evidence>
<dbReference type="GO" id="GO:0005634">
    <property type="term" value="C:nucleus"/>
    <property type="evidence" value="ECO:0007669"/>
    <property type="project" value="UniProtKB-SubCell"/>
</dbReference>
<dbReference type="GO" id="GO:0006281">
    <property type="term" value="P:DNA repair"/>
    <property type="evidence" value="ECO:0007669"/>
    <property type="project" value="UniProtKB-KW"/>
</dbReference>
<accession>A0A165RNL1</accession>
<evidence type="ECO:0000256" key="3">
    <source>
        <dbReference type="ARBA" id="ARBA00022598"/>
    </source>
</evidence>
<dbReference type="GO" id="GO:0003910">
    <property type="term" value="F:DNA ligase (ATP) activity"/>
    <property type="evidence" value="ECO:0007669"/>
    <property type="project" value="UniProtKB-EC"/>
</dbReference>
<dbReference type="CDD" id="cd07900">
    <property type="entry name" value="Adenylation_DNA_ligase_I_Euk"/>
    <property type="match status" value="1"/>
</dbReference>
<keyword evidence="5 9" id="KW-0547">Nucleotide-binding</keyword>
<dbReference type="InterPro" id="IPR012308">
    <property type="entry name" value="DNA_ligase_ATP-dep_N"/>
</dbReference>
<dbReference type="InterPro" id="IPR000977">
    <property type="entry name" value="DNA_ligase_ATP-dep"/>
</dbReference>
<evidence type="ECO:0000313" key="14">
    <source>
        <dbReference type="Proteomes" id="UP000076727"/>
    </source>
</evidence>
<dbReference type="Pfam" id="PF04675">
    <property type="entry name" value="DNA_ligase_A_N"/>
    <property type="match status" value="1"/>
</dbReference>
<comment type="similarity">
    <text evidence="2 10">Belongs to the ATP-dependent DNA ligase family.</text>
</comment>